<reference evidence="1 2" key="1">
    <citation type="submission" date="2019-05" db="EMBL/GenBank/DDBJ databases">
        <title>Another draft genome of Portunus trituberculatus and its Hox gene families provides insights of decapod evolution.</title>
        <authorList>
            <person name="Jeong J.-H."/>
            <person name="Song I."/>
            <person name="Kim S."/>
            <person name="Choi T."/>
            <person name="Kim D."/>
            <person name="Ryu S."/>
            <person name="Kim W."/>
        </authorList>
    </citation>
    <scope>NUCLEOTIDE SEQUENCE [LARGE SCALE GENOMIC DNA]</scope>
    <source>
        <tissue evidence="1">Muscle</tissue>
    </source>
</reference>
<dbReference type="Proteomes" id="UP000324222">
    <property type="component" value="Unassembled WGS sequence"/>
</dbReference>
<proteinExistence type="predicted"/>
<comment type="caution">
    <text evidence="1">The sequence shown here is derived from an EMBL/GenBank/DDBJ whole genome shotgun (WGS) entry which is preliminary data.</text>
</comment>
<dbReference type="AlphaFoldDB" id="A0A5B7ITM9"/>
<sequence>MKEAQRASWKAYVSSINARTPLTDVFNKLRRIAGKYSAPPPAHRFCCRLGERWQTLELSPTFSQSTLIVFPGGILYPRAHVTAREWNLSA</sequence>
<accession>A0A5B7ITM9</accession>
<gene>
    <name evidence="1" type="ORF">E2C01_082960</name>
</gene>
<name>A0A5B7ITM9_PORTR</name>
<keyword evidence="2" id="KW-1185">Reference proteome</keyword>
<protein>
    <submittedName>
        <fullName evidence="1">Uncharacterized protein</fullName>
    </submittedName>
</protein>
<dbReference type="EMBL" id="VSRR010076517">
    <property type="protein sequence ID" value="MPC88070.1"/>
    <property type="molecule type" value="Genomic_DNA"/>
</dbReference>
<evidence type="ECO:0000313" key="2">
    <source>
        <dbReference type="Proteomes" id="UP000324222"/>
    </source>
</evidence>
<organism evidence="1 2">
    <name type="scientific">Portunus trituberculatus</name>
    <name type="common">Swimming crab</name>
    <name type="synonym">Neptunus trituberculatus</name>
    <dbReference type="NCBI Taxonomy" id="210409"/>
    <lineage>
        <taxon>Eukaryota</taxon>
        <taxon>Metazoa</taxon>
        <taxon>Ecdysozoa</taxon>
        <taxon>Arthropoda</taxon>
        <taxon>Crustacea</taxon>
        <taxon>Multicrustacea</taxon>
        <taxon>Malacostraca</taxon>
        <taxon>Eumalacostraca</taxon>
        <taxon>Eucarida</taxon>
        <taxon>Decapoda</taxon>
        <taxon>Pleocyemata</taxon>
        <taxon>Brachyura</taxon>
        <taxon>Eubrachyura</taxon>
        <taxon>Portunoidea</taxon>
        <taxon>Portunidae</taxon>
        <taxon>Portuninae</taxon>
        <taxon>Portunus</taxon>
    </lineage>
</organism>
<evidence type="ECO:0000313" key="1">
    <source>
        <dbReference type="EMBL" id="MPC88070.1"/>
    </source>
</evidence>